<evidence type="ECO:0000313" key="1">
    <source>
        <dbReference type="EMBL" id="MBM3114975.1"/>
    </source>
</evidence>
<comment type="caution">
    <text evidence="1">The sequence shown here is derived from an EMBL/GenBank/DDBJ whole genome shotgun (WGS) entry which is preliminary data.</text>
</comment>
<proteinExistence type="predicted"/>
<protein>
    <submittedName>
        <fullName evidence="1">Uncharacterized protein</fullName>
    </submittedName>
</protein>
<name>A0ABS2BH78_9NEIS</name>
<gene>
    <name evidence="1" type="ORF">JMJ54_03960</name>
</gene>
<dbReference type="RefSeq" id="WP_203536629.1">
    <property type="nucleotide sequence ID" value="NZ_JAESND010000001.1"/>
</dbReference>
<evidence type="ECO:0000313" key="2">
    <source>
        <dbReference type="Proteomes" id="UP000809431"/>
    </source>
</evidence>
<organism evidence="1 2">
    <name type="scientific">Jeongeupia naejangsanensis</name>
    <dbReference type="NCBI Taxonomy" id="613195"/>
    <lineage>
        <taxon>Bacteria</taxon>
        <taxon>Pseudomonadati</taxon>
        <taxon>Pseudomonadota</taxon>
        <taxon>Betaproteobacteria</taxon>
        <taxon>Neisseriales</taxon>
        <taxon>Chitinibacteraceae</taxon>
        <taxon>Jeongeupia</taxon>
    </lineage>
</organism>
<keyword evidence="2" id="KW-1185">Reference proteome</keyword>
<dbReference type="Proteomes" id="UP000809431">
    <property type="component" value="Unassembled WGS sequence"/>
</dbReference>
<accession>A0ABS2BH78</accession>
<dbReference type="EMBL" id="JAESND010000001">
    <property type="protein sequence ID" value="MBM3114975.1"/>
    <property type="molecule type" value="Genomic_DNA"/>
</dbReference>
<reference evidence="1 2" key="1">
    <citation type="submission" date="2021-01" db="EMBL/GenBank/DDBJ databases">
        <title>Draft Genome Sequence and Polyhydroxyalkanoate Biosynthetic Potential of Jeongeupia naejangsanensis Type Strain DSM 24253.</title>
        <authorList>
            <person name="Turrini P."/>
            <person name="Artuso I."/>
            <person name="Lugli G.A."/>
            <person name="Frangipani E."/>
            <person name="Ventura M."/>
            <person name="Visca P."/>
        </authorList>
    </citation>
    <scope>NUCLEOTIDE SEQUENCE [LARGE SCALE GENOMIC DNA]</scope>
    <source>
        <strain evidence="1 2">DSM 24253</strain>
    </source>
</reference>
<sequence>MRSPAERLAAAAHLHILQAVAGLTLPQPARAAPASVEQECNVVPHRSVDVPMTRQQRAVVEELEALVRDLRLQFGLRLNELAAAIELQGIAGINPATVRAVLCAAGLVAHQLEYRLAQDTSARMRAVRMGRFTADEPKQVAA</sequence>